<dbReference type="Pfam" id="PF01019">
    <property type="entry name" value="G_glu_transpept"/>
    <property type="match status" value="1"/>
</dbReference>
<dbReference type="PANTHER" id="PTHR43881">
    <property type="entry name" value="GAMMA-GLUTAMYLTRANSPEPTIDASE (AFU_ORTHOLOGUE AFUA_4G13580)"/>
    <property type="match status" value="1"/>
</dbReference>
<dbReference type="PRINTS" id="PR01210">
    <property type="entry name" value="GGTRANSPTASE"/>
</dbReference>
<dbReference type="InterPro" id="IPR043138">
    <property type="entry name" value="GGT_lsub"/>
</dbReference>
<dbReference type="InterPro" id="IPR052896">
    <property type="entry name" value="GGT-like_enzyme"/>
</dbReference>
<accession>A0A382YM89</accession>
<dbReference type="AlphaFoldDB" id="A0A382YM89"/>
<dbReference type="SUPFAM" id="SSF56235">
    <property type="entry name" value="N-terminal nucleophile aminohydrolases (Ntn hydrolases)"/>
    <property type="match status" value="1"/>
</dbReference>
<gene>
    <name evidence="1" type="ORF">METZ01_LOCUS437178</name>
</gene>
<dbReference type="Gene3D" id="1.10.246.130">
    <property type="match status" value="1"/>
</dbReference>
<dbReference type="InterPro" id="IPR029055">
    <property type="entry name" value="Ntn_hydrolases_N"/>
</dbReference>
<proteinExistence type="predicted"/>
<name>A0A382YM89_9ZZZZ</name>
<feature type="non-terminal residue" evidence="1">
    <location>
        <position position="1"/>
    </location>
</feature>
<protein>
    <recommendedName>
        <fullName evidence="2">Gamma-glutamyltransferase</fullName>
    </recommendedName>
</protein>
<evidence type="ECO:0008006" key="2">
    <source>
        <dbReference type="Google" id="ProtNLM"/>
    </source>
</evidence>
<dbReference type="InterPro" id="IPR043137">
    <property type="entry name" value="GGT_ssub_C"/>
</dbReference>
<dbReference type="PANTHER" id="PTHR43881:SF1">
    <property type="entry name" value="GAMMA-GLUTAMYLTRANSPEPTIDASE (AFU_ORTHOLOGUE AFUA_4G13580)"/>
    <property type="match status" value="1"/>
</dbReference>
<feature type="non-terminal residue" evidence="1">
    <location>
        <position position="263"/>
    </location>
</feature>
<reference evidence="1" key="1">
    <citation type="submission" date="2018-05" db="EMBL/GenBank/DDBJ databases">
        <authorList>
            <person name="Lanie J.A."/>
            <person name="Ng W.-L."/>
            <person name="Kazmierczak K.M."/>
            <person name="Andrzejewski T.M."/>
            <person name="Davidsen T.M."/>
            <person name="Wayne K.J."/>
            <person name="Tettelin H."/>
            <person name="Glass J.I."/>
            <person name="Rusch D."/>
            <person name="Podicherti R."/>
            <person name="Tsui H.-C.T."/>
            <person name="Winkler M.E."/>
        </authorList>
    </citation>
    <scope>NUCLEOTIDE SEQUENCE</scope>
</reference>
<organism evidence="1">
    <name type="scientific">marine metagenome</name>
    <dbReference type="NCBI Taxonomy" id="408172"/>
    <lineage>
        <taxon>unclassified sequences</taxon>
        <taxon>metagenomes</taxon>
        <taxon>ecological metagenomes</taxon>
    </lineage>
</organism>
<dbReference type="Gene3D" id="3.60.20.40">
    <property type="match status" value="1"/>
</dbReference>
<dbReference type="EMBL" id="UINC01176949">
    <property type="protein sequence ID" value="SVD84324.1"/>
    <property type="molecule type" value="Genomic_DNA"/>
</dbReference>
<evidence type="ECO:0000313" key="1">
    <source>
        <dbReference type="EMBL" id="SVD84324.1"/>
    </source>
</evidence>
<sequence length="263" mass="28265">ILSARSLISRIPATANLLTPDGFPPTPGDIFKLPMYARSLRLIAQSGPSIFYRGEIAEAMVDEIQKNGGILTSDDFATYQPIVYERTLDGEYSGINMSGVPGANACSLSIEALQILQQFDLKSLRWNSPEYLHFVIEAFKLATVDRYTYVGDPKVTGSPISALVNSTFAKERASLVDHNSAKYPDAGNPWPYSGTPEPENFLKPAGVSFDQGTTHINAVDSQGMAVSLTQSNVGFSGVVVGAIGAVMNNAMRWPEALPGTVNS</sequence>